<dbReference type="EMBL" id="MU155164">
    <property type="protein sequence ID" value="KAF9482528.1"/>
    <property type="molecule type" value="Genomic_DNA"/>
</dbReference>
<name>A0A9P6D4D3_9AGAR</name>
<feature type="domain" description="F-box" evidence="1">
    <location>
        <begin position="5"/>
        <end position="51"/>
    </location>
</feature>
<evidence type="ECO:0000259" key="1">
    <source>
        <dbReference type="PROSITE" id="PS50181"/>
    </source>
</evidence>
<comment type="caution">
    <text evidence="2">The sequence shown here is derived from an EMBL/GenBank/DDBJ whole genome shotgun (WGS) entry which is preliminary data.</text>
</comment>
<proteinExistence type="predicted"/>
<dbReference type="OrthoDB" id="3211970at2759"/>
<dbReference type="SUPFAM" id="SSF81383">
    <property type="entry name" value="F-box domain"/>
    <property type="match status" value="1"/>
</dbReference>
<evidence type="ECO:0000313" key="2">
    <source>
        <dbReference type="EMBL" id="KAF9482528.1"/>
    </source>
</evidence>
<dbReference type="AlphaFoldDB" id="A0A9P6D4D3"/>
<dbReference type="PROSITE" id="PS50181">
    <property type="entry name" value="FBOX"/>
    <property type="match status" value="1"/>
</dbReference>
<dbReference type="InterPro" id="IPR001810">
    <property type="entry name" value="F-box_dom"/>
</dbReference>
<accession>A0A9P6D4D3</accession>
<reference evidence="2" key="1">
    <citation type="submission" date="2020-11" db="EMBL/GenBank/DDBJ databases">
        <authorList>
            <consortium name="DOE Joint Genome Institute"/>
            <person name="Ahrendt S."/>
            <person name="Riley R."/>
            <person name="Andreopoulos W."/>
            <person name="Labutti K."/>
            <person name="Pangilinan J."/>
            <person name="Ruiz-Duenas F.J."/>
            <person name="Barrasa J.M."/>
            <person name="Sanchez-Garcia M."/>
            <person name="Camarero S."/>
            <person name="Miyauchi S."/>
            <person name="Serrano A."/>
            <person name="Linde D."/>
            <person name="Babiker R."/>
            <person name="Drula E."/>
            <person name="Ayuso-Fernandez I."/>
            <person name="Pacheco R."/>
            <person name="Padilla G."/>
            <person name="Ferreira P."/>
            <person name="Barriuso J."/>
            <person name="Kellner H."/>
            <person name="Castanera R."/>
            <person name="Alfaro M."/>
            <person name="Ramirez L."/>
            <person name="Pisabarro A.G."/>
            <person name="Kuo A."/>
            <person name="Tritt A."/>
            <person name="Lipzen A."/>
            <person name="He G."/>
            <person name="Yan M."/>
            <person name="Ng V."/>
            <person name="Cullen D."/>
            <person name="Martin F."/>
            <person name="Rosso M.-N."/>
            <person name="Henrissat B."/>
            <person name="Hibbett D."/>
            <person name="Martinez A.T."/>
            <person name="Grigoriev I.V."/>
        </authorList>
    </citation>
    <scope>NUCLEOTIDE SEQUENCE</scope>
    <source>
        <strain evidence="2">CIRM-BRFM 674</strain>
    </source>
</reference>
<protein>
    <recommendedName>
        <fullName evidence="1">F-box domain-containing protein</fullName>
    </recommendedName>
</protein>
<dbReference type="Proteomes" id="UP000807469">
    <property type="component" value="Unassembled WGS sequence"/>
</dbReference>
<dbReference type="Gene3D" id="1.20.1280.50">
    <property type="match status" value="1"/>
</dbReference>
<sequence>MDLDSSPILNLPTELLLLVLYLLDVPDILNIRQTCRILFKTTHERSVWMKLLEEQELYLPLPPEILHTYRHEDRHLLAYSDIAIESIVTNATYLSSMWHRPRSAPFKLDRREIGTTLMGMKLFLDRWLVVVYYEGAAYLYDTQPNQKSAINELPFVSEGKANVNCTPVLRAQLFLESGLWITHVAAVDSESQTIFLALSRSVPPHMVQIYEVDLTILASNSLFAPNGFHLAKSISLPLYKVIRAIEPAQHMIALSTSGTIELVKWDEWIPNAEENVIRKIIRINPGEMDEHLWNGIIAVHFMGPYILIFRTRSIEIHEPPSFFHSSAFSGSDPVLKHDFSLTYREVSFSQTIISQDPLSEVVTYEATLFAYDVLHGLFHYIVRIQVSPTNELPPSLEVVLAGTYPLAFDVHGPSIYVPLTSVDAPIDPPLSPKEPLTYLANFTPSPSPTPTFNHVHAHVPGSSSTAHSTQGGQLEDGSRGFLSTHAIGSQGKRGIWVERKRSSTLREIQVWSHNSPLFSLSYKKQLSARGITAIEIPRRVVYSLYSYDLRDDITCCTLGELTGIIILGHRSGDVSLLQLEA</sequence>
<dbReference type="InterPro" id="IPR036047">
    <property type="entry name" value="F-box-like_dom_sf"/>
</dbReference>
<keyword evidence="3" id="KW-1185">Reference proteome</keyword>
<evidence type="ECO:0000313" key="3">
    <source>
        <dbReference type="Proteomes" id="UP000807469"/>
    </source>
</evidence>
<organism evidence="2 3">
    <name type="scientific">Pholiota conissans</name>
    <dbReference type="NCBI Taxonomy" id="109636"/>
    <lineage>
        <taxon>Eukaryota</taxon>
        <taxon>Fungi</taxon>
        <taxon>Dikarya</taxon>
        <taxon>Basidiomycota</taxon>
        <taxon>Agaricomycotina</taxon>
        <taxon>Agaricomycetes</taxon>
        <taxon>Agaricomycetidae</taxon>
        <taxon>Agaricales</taxon>
        <taxon>Agaricineae</taxon>
        <taxon>Strophariaceae</taxon>
        <taxon>Pholiota</taxon>
    </lineage>
</organism>
<gene>
    <name evidence="2" type="ORF">BDN70DRAFT_874871</name>
</gene>
<dbReference type="Pfam" id="PF12937">
    <property type="entry name" value="F-box-like"/>
    <property type="match status" value="1"/>
</dbReference>